<dbReference type="RefSeq" id="XP_012334447.1">
    <property type="nucleotide sequence ID" value="XM_012479024.1"/>
</dbReference>
<protein>
    <submittedName>
        <fullName evidence="2">Uncharacterized protein</fullName>
    </submittedName>
</protein>
<reference evidence="2 3" key="1">
    <citation type="submission" date="2014-03" db="EMBL/GenBank/DDBJ databases">
        <title>The Genome Sequence of Plasmodium fragile nilgiri.</title>
        <authorList>
            <consortium name="The Broad Institute Genomics Platform"/>
            <consortium name="The Broad Institute Genome Sequencing Center for Infectious Disease"/>
            <person name="Neafsey D."/>
            <person name="Duraisingh M."/>
            <person name="Young S.K."/>
            <person name="Zeng Q."/>
            <person name="Gargeya S."/>
            <person name="Abouelleil A."/>
            <person name="Alvarado L."/>
            <person name="Chapman S.B."/>
            <person name="Gainer-Dewar J."/>
            <person name="Goldberg J."/>
            <person name="Griggs A."/>
            <person name="Gujja S."/>
            <person name="Hansen M."/>
            <person name="Howarth C."/>
            <person name="Imamovic A."/>
            <person name="Larimer J."/>
            <person name="Pearson M."/>
            <person name="Poon T.W."/>
            <person name="Priest M."/>
            <person name="Roberts A."/>
            <person name="Saif S."/>
            <person name="Shea T."/>
            <person name="Sykes S."/>
            <person name="Wortman J."/>
            <person name="Nusbaum C."/>
            <person name="Birren B."/>
        </authorList>
    </citation>
    <scope>NUCLEOTIDE SEQUENCE [LARGE SCALE GENOMIC DNA]</scope>
    <source>
        <strain evidence="3">nilgiri</strain>
    </source>
</reference>
<accession>A0A0D9QP69</accession>
<dbReference type="AlphaFoldDB" id="A0A0D9QP69"/>
<dbReference type="Proteomes" id="UP000054561">
    <property type="component" value="Unassembled WGS sequence"/>
</dbReference>
<evidence type="ECO:0000256" key="1">
    <source>
        <dbReference type="SAM" id="MobiDB-lite"/>
    </source>
</evidence>
<evidence type="ECO:0000313" key="3">
    <source>
        <dbReference type="Proteomes" id="UP000054561"/>
    </source>
</evidence>
<gene>
    <name evidence="2" type="ORF">AK88_01389</name>
</gene>
<dbReference type="VEuPathDB" id="PlasmoDB:AK88_01389"/>
<dbReference type="OMA" id="KTHLHDI"/>
<name>A0A0D9QP69_PLAFR</name>
<feature type="compositionally biased region" description="Basic and acidic residues" evidence="1">
    <location>
        <begin position="95"/>
        <end position="104"/>
    </location>
</feature>
<dbReference type="EMBL" id="KQ001656">
    <property type="protein sequence ID" value="KJP88895.1"/>
    <property type="molecule type" value="Genomic_DNA"/>
</dbReference>
<feature type="region of interest" description="Disordered" evidence="1">
    <location>
        <begin position="80"/>
        <end position="110"/>
    </location>
</feature>
<evidence type="ECO:0000313" key="2">
    <source>
        <dbReference type="EMBL" id="KJP88895.1"/>
    </source>
</evidence>
<keyword evidence="3" id="KW-1185">Reference proteome</keyword>
<proteinExistence type="predicted"/>
<organism evidence="2 3">
    <name type="scientific">Plasmodium fragile</name>
    <dbReference type="NCBI Taxonomy" id="5857"/>
    <lineage>
        <taxon>Eukaryota</taxon>
        <taxon>Sar</taxon>
        <taxon>Alveolata</taxon>
        <taxon>Apicomplexa</taxon>
        <taxon>Aconoidasida</taxon>
        <taxon>Haemosporida</taxon>
        <taxon>Plasmodiidae</taxon>
        <taxon>Plasmodium</taxon>
        <taxon>Plasmodium (Plasmodium)</taxon>
    </lineage>
</organism>
<dbReference type="GeneID" id="24266703"/>
<sequence length="116" mass="13534">MQTTENLINKREKEQILLEKLNTAPSLIQGLSYDNPNELEVKGAIPTDQQMDHHSHAQNAQMHTTFHQKTHLHDIVYNGIVQEGKPKKDKTKKKIDKDKREQSRNLKSIENMYTFL</sequence>